<evidence type="ECO:0000256" key="3">
    <source>
        <dbReference type="ARBA" id="ARBA00022525"/>
    </source>
</evidence>
<evidence type="ECO:0000256" key="2">
    <source>
        <dbReference type="ARBA" id="ARBA00007518"/>
    </source>
</evidence>
<organism evidence="8 9">
    <name type="scientific">Cyclopterus lumpus</name>
    <name type="common">Lumpsucker</name>
    <dbReference type="NCBI Taxonomy" id="8103"/>
    <lineage>
        <taxon>Eukaryota</taxon>
        <taxon>Metazoa</taxon>
        <taxon>Chordata</taxon>
        <taxon>Craniata</taxon>
        <taxon>Vertebrata</taxon>
        <taxon>Euteleostomi</taxon>
        <taxon>Actinopterygii</taxon>
        <taxon>Neopterygii</taxon>
        <taxon>Teleostei</taxon>
        <taxon>Neoteleostei</taxon>
        <taxon>Acanthomorphata</taxon>
        <taxon>Eupercaria</taxon>
        <taxon>Perciformes</taxon>
        <taxon>Cottioidei</taxon>
        <taxon>Cottales</taxon>
        <taxon>Cyclopteridae</taxon>
        <taxon>Cyclopterus</taxon>
    </lineage>
</organism>
<reference evidence="8" key="2">
    <citation type="submission" date="2025-09" db="UniProtKB">
        <authorList>
            <consortium name="Ensembl"/>
        </authorList>
    </citation>
    <scope>IDENTIFICATION</scope>
</reference>
<reference evidence="8" key="1">
    <citation type="submission" date="2025-08" db="UniProtKB">
        <authorList>
            <consortium name="Ensembl"/>
        </authorList>
    </citation>
    <scope>IDENTIFICATION</scope>
</reference>
<dbReference type="PROSITE" id="PS00267">
    <property type="entry name" value="TACHYKININ"/>
    <property type="match status" value="2"/>
</dbReference>
<dbReference type="Ensembl" id="ENSCLMT00005051255.1">
    <property type="protein sequence ID" value="ENSCLMP00005049602.1"/>
    <property type="gene ID" value="ENSCLMG00005022578.1"/>
</dbReference>
<keyword evidence="5 7" id="KW-0732">Signal</keyword>
<evidence type="ECO:0000313" key="9">
    <source>
        <dbReference type="Proteomes" id="UP000694565"/>
    </source>
</evidence>
<evidence type="ECO:0000256" key="1">
    <source>
        <dbReference type="ARBA" id="ARBA00004613"/>
    </source>
</evidence>
<protein>
    <submittedName>
        <fullName evidence="8">Uncharacterized protein</fullName>
    </submittedName>
</protein>
<comment type="similarity">
    <text evidence="2">Belongs to the tachykinin family.</text>
</comment>
<sequence>MDNWKIHFVVVTFCALVQTYEALSSTGEEERRLSQDWPDESMEASLTHPMASLMKRSKALRFYGLMGKRSGSLTLQQKTCLKRNKGEAFVGLMGRSISSGGKAQTPTDVSNSFQNIKAALLILKNTKLQIHI</sequence>
<dbReference type="GeneTree" id="ENSGT00940000176912"/>
<feature type="signal peptide" evidence="7">
    <location>
        <begin position="1"/>
        <end position="22"/>
    </location>
</feature>
<evidence type="ECO:0000313" key="8">
    <source>
        <dbReference type="Ensembl" id="ENSCLMP00005049602.1"/>
    </source>
</evidence>
<feature type="chain" id="PRO_5034681705" evidence="7">
    <location>
        <begin position="23"/>
        <end position="132"/>
    </location>
</feature>
<keyword evidence="3" id="KW-0964">Secreted</keyword>
<dbReference type="PANTHER" id="PTHR11250">
    <property type="entry name" value="TACHYKININ"/>
    <property type="match status" value="1"/>
</dbReference>
<comment type="subcellular location">
    <subcellularLocation>
        <location evidence="1">Secreted</location>
    </subcellularLocation>
</comment>
<keyword evidence="6" id="KW-0027">Amidation</keyword>
<accession>A0A8C3B178</accession>
<evidence type="ECO:0000256" key="5">
    <source>
        <dbReference type="ARBA" id="ARBA00022729"/>
    </source>
</evidence>
<dbReference type="PANTHER" id="PTHR11250:SF5">
    <property type="entry name" value="PROTACHYKININ-1-LIKE ISOFORM X1-RELATED"/>
    <property type="match status" value="1"/>
</dbReference>
<dbReference type="Proteomes" id="UP000694565">
    <property type="component" value="Unplaced"/>
</dbReference>
<dbReference type="AlphaFoldDB" id="A0A8C3B178"/>
<dbReference type="GO" id="GO:0005576">
    <property type="term" value="C:extracellular region"/>
    <property type="evidence" value="ECO:0007669"/>
    <property type="project" value="UniProtKB-SubCell"/>
</dbReference>
<dbReference type="InterPro" id="IPR013055">
    <property type="entry name" value="Tachy_Neuro_lke_CS"/>
</dbReference>
<keyword evidence="9" id="KW-1185">Reference proteome</keyword>
<evidence type="ECO:0000256" key="4">
    <source>
        <dbReference type="ARBA" id="ARBA00022685"/>
    </source>
</evidence>
<proteinExistence type="inferred from homology"/>
<name>A0A8C3B178_CYCLU</name>
<evidence type="ECO:0000256" key="7">
    <source>
        <dbReference type="SAM" id="SignalP"/>
    </source>
</evidence>
<evidence type="ECO:0000256" key="6">
    <source>
        <dbReference type="ARBA" id="ARBA00022815"/>
    </source>
</evidence>
<keyword evidence="4" id="KW-0165">Cleavage on pair of basic residues</keyword>